<evidence type="ECO:0000256" key="9">
    <source>
        <dbReference type="ARBA" id="ARBA00023136"/>
    </source>
</evidence>
<dbReference type="EMBL" id="DVKT01000021">
    <property type="protein sequence ID" value="HIT38947.1"/>
    <property type="molecule type" value="Genomic_DNA"/>
</dbReference>
<dbReference type="InterPro" id="IPR045863">
    <property type="entry name" value="CorA_TM1_TM2"/>
</dbReference>
<comment type="similarity">
    <text evidence="2 12">Belongs to the CorA metal ion transporter (MIT) (TC 1.A.35) family.</text>
</comment>
<feature type="transmembrane region" description="Helical" evidence="12">
    <location>
        <begin position="285"/>
        <end position="304"/>
    </location>
</feature>
<dbReference type="NCBIfam" id="TIGR00383">
    <property type="entry name" value="corA"/>
    <property type="match status" value="1"/>
</dbReference>
<dbReference type="Gene3D" id="3.30.460.20">
    <property type="entry name" value="CorA soluble domain-like"/>
    <property type="match status" value="1"/>
</dbReference>
<organism evidence="13 14">
    <name type="scientific">Candidatus Caccoplasma intestinavium</name>
    <dbReference type="NCBI Taxonomy" id="2840716"/>
    <lineage>
        <taxon>Bacteria</taxon>
        <taxon>Pseudomonadati</taxon>
        <taxon>Bacteroidota</taxon>
        <taxon>Bacteroidia</taxon>
        <taxon>Bacteroidales</taxon>
        <taxon>Bacteroidaceae</taxon>
        <taxon>Bacteroidaceae incertae sedis</taxon>
        <taxon>Candidatus Caccoplasma</taxon>
    </lineage>
</organism>
<dbReference type="InterPro" id="IPR045861">
    <property type="entry name" value="CorA_cytoplasmic_dom"/>
</dbReference>
<dbReference type="CDD" id="cd12828">
    <property type="entry name" value="TmCorA-like_1"/>
    <property type="match status" value="1"/>
</dbReference>
<keyword evidence="9 12" id="KW-0472">Membrane</keyword>
<keyword evidence="7 12" id="KW-1133">Transmembrane helix</keyword>
<evidence type="ECO:0000313" key="13">
    <source>
        <dbReference type="EMBL" id="HIT38947.1"/>
    </source>
</evidence>
<dbReference type="Gene3D" id="1.20.58.340">
    <property type="entry name" value="Magnesium transport protein CorA, transmembrane region"/>
    <property type="match status" value="2"/>
</dbReference>
<dbReference type="AlphaFoldDB" id="A0A9D1GE97"/>
<evidence type="ECO:0000256" key="2">
    <source>
        <dbReference type="ARBA" id="ARBA00009765"/>
    </source>
</evidence>
<gene>
    <name evidence="12 13" type="primary">corA</name>
    <name evidence="13" type="ORF">IAD06_02760</name>
</gene>
<dbReference type="GO" id="GO:0015087">
    <property type="term" value="F:cobalt ion transmembrane transporter activity"/>
    <property type="evidence" value="ECO:0007669"/>
    <property type="project" value="UniProtKB-UniRule"/>
</dbReference>
<dbReference type="PANTHER" id="PTHR46494">
    <property type="entry name" value="CORA FAMILY METAL ION TRANSPORTER (EUROFUNG)"/>
    <property type="match status" value="1"/>
</dbReference>
<keyword evidence="3 12" id="KW-0813">Transport</keyword>
<evidence type="ECO:0000256" key="10">
    <source>
        <dbReference type="ARBA" id="ARBA00034269"/>
    </source>
</evidence>
<reference evidence="13" key="1">
    <citation type="submission" date="2020-10" db="EMBL/GenBank/DDBJ databases">
        <authorList>
            <person name="Gilroy R."/>
        </authorList>
    </citation>
    <scope>NUCLEOTIDE SEQUENCE</scope>
    <source>
        <strain evidence="13">21143</strain>
    </source>
</reference>
<dbReference type="GO" id="GO:0000287">
    <property type="term" value="F:magnesium ion binding"/>
    <property type="evidence" value="ECO:0007669"/>
    <property type="project" value="TreeGrafter"/>
</dbReference>
<evidence type="ECO:0000256" key="8">
    <source>
        <dbReference type="ARBA" id="ARBA00023065"/>
    </source>
</evidence>
<evidence type="ECO:0000256" key="5">
    <source>
        <dbReference type="ARBA" id="ARBA00022692"/>
    </source>
</evidence>
<dbReference type="FunFam" id="1.20.58.340:FF:000004">
    <property type="entry name" value="Magnesium transport protein CorA"/>
    <property type="match status" value="1"/>
</dbReference>
<feature type="transmembrane region" description="Helical" evidence="12">
    <location>
        <begin position="316"/>
        <end position="336"/>
    </location>
</feature>
<dbReference type="Proteomes" id="UP000886722">
    <property type="component" value="Unassembled WGS sequence"/>
</dbReference>
<evidence type="ECO:0000256" key="6">
    <source>
        <dbReference type="ARBA" id="ARBA00022842"/>
    </source>
</evidence>
<dbReference type="GO" id="GO:0015095">
    <property type="term" value="F:magnesium ion transmembrane transporter activity"/>
    <property type="evidence" value="ECO:0007669"/>
    <property type="project" value="UniProtKB-UniRule"/>
</dbReference>
<evidence type="ECO:0000313" key="14">
    <source>
        <dbReference type="Proteomes" id="UP000886722"/>
    </source>
</evidence>
<keyword evidence="6 12" id="KW-0460">Magnesium</keyword>
<dbReference type="GO" id="GO:0050897">
    <property type="term" value="F:cobalt ion binding"/>
    <property type="evidence" value="ECO:0007669"/>
    <property type="project" value="TreeGrafter"/>
</dbReference>
<dbReference type="SUPFAM" id="SSF144083">
    <property type="entry name" value="Magnesium transport protein CorA, transmembrane region"/>
    <property type="match status" value="1"/>
</dbReference>
<evidence type="ECO:0000256" key="12">
    <source>
        <dbReference type="RuleBase" id="RU362010"/>
    </source>
</evidence>
<dbReference type="InterPro" id="IPR002523">
    <property type="entry name" value="MgTranspt_CorA/ZnTranspt_ZntB"/>
</dbReference>
<protein>
    <recommendedName>
        <fullName evidence="12">Magnesium transport protein CorA</fullName>
    </recommendedName>
</protein>
<proteinExistence type="inferred from homology"/>
<reference evidence="13" key="2">
    <citation type="journal article" date="2021" name="PeerJ">
        <title>Extensive microbial diversity within the chicken gut microbiome revealed by metagenomics and culture.</title>
        <authorList>
            <person name="Gilroy R."/>
            <person name="Ravi A."/>
            <person name="Getino M."/>
            <person name="Pursley I."/>
            <person name="Horton D.L."/>
            <person name="Alikhan N.F."/>
            <person name="Baker D."/>
            <person name="Gharbi K."/>
            <person name="Hall N."/>
            <person name="Watson M."/>
            <person name="Adriaenssens E.M."/>
            <person name="Foster-Nyarko E."/>
            <person name="Jarju S."/>
            <person name="Secka A."/>
            <person name="Antonio M."/>
            <person name="Oren A."/>
            <person name="Chaudhuri R.R."/>
            <person name="La Ragione R."/>
            <person name="Hildebrand F."/>
            <person name="Pallen M.J."/>
        </authorList>
    </citation>
    <scope>NUCLEOTIDE SEQUENCE</scope>
    <source>
        <strain evidence="13">21143</strain>
    </source>
</reference>
<dbReference type="Pfam" id="PF01544">
    <property type="entry name" value="CorA"/>
    <property type="match status" value="1"/>
</dbReference>
<evidence type="ECO:0000256" key="7">
    <source>
        <dbReference type="ARBA" id="ARBA00022989"/>
    </source>
</evidence>
<comment type="caution">
    <text evidence="13">The sequence shown here is derived from an EMBL/GenBank/DDBJ whole genome shotgun (WGS) entry which is preliminary data.</text>
</comment>
<comment type="subcellular location">
    <subcellularLocation>
        <location evidence="1">Cell membrane</location>
        <topology evidence="1">Multi-pass membrane protein</topology>
    </subcellularLocation>
    <subcellularLocation>
        <location evidence="12">Membrane</location>
        <topology evidence="12">Multi-pass membrane protein</topology>
    </subcellularLocation>
</comment>
<keyword evidence="8 12" id="KW-0406">Ion transport</keyword>
<evidence type="ECO:0000256" key="11">
    <source>
        <dbReference type="ARBA" id="ARBA00045497"/>
    </source>
</evidence>
<comment type="function">
    <text evidence="11">Mediates influx of magnesium ions. Alternates between open and closed states. Activated by low cytoplasmic Mg(2+) levels. Inactive when cytoplasmic Mg(2+) levels are high.</text>
</comment>
<evidence type="ECO:0000256" key="3">
    <source>
        <dbReference type="ARBA" id="ARBA00022448"/>
    </source>
</evidence>
<dbReference type="SUPFAM" id="SSF143865">
    <property type="entry name" value="CorA soluble domain-like"/>
    <property type="match status" value="1"/>
</dbReference>
<dbReference type="GO" id="GO:0005886">
    <property type="term" value="C:plasma membrane"/>
    <property type="evidence" value="ECO:0007669"/>
    <property type="project" value="UniProtKB-SubCell"/>
</dbReference>
<keyword evidence="4 12" id="KW-1003">Cell membrane</keyword>
<sequence length="342" mass="40022">MNTNNNLLTDRLSYDSENMAPTRLHLFSYNANDIDEHIENDLQILIPETERPDYIHWLQICGLQNTSDIQNICTHFGINFLVMQDILNPNHPCKIEEYEKFNIVIAKYFDKEKESQVSIVQGENFILTFMEYETPAFRGIENALRNNILKIRTRPSDYLLTVLLNDLVTNFISVSAQIDNSLEDLESELLLEKSAYEIGIEIQTLRRRYLLLKRTVLPLKEQYSRLIRSDSPLIHKTNRAFFNDLNDHINYVAQNIEICRETLSSLVDLYISNNDLRMNSIMKRLTIVSTIFIPLTFLVGVWGMNFDNMPELSWQYGYIAAWLLMICIGVGVYIFLKTKKWK</sequence>
<accession>A0A9D1GE97</accession>
<name>A0A9D1GE97_9BACT</name>
<comment type="catalytic activity">
    <reaction evidence="10">
        <text>Mg(2+)(in) = Mg(2+)(out)</text>
        <dbReference type="Rhea" id="RHEA:29827"/>
        <dbReference type="ChEBI" id="CHEBI:18420"/>
    </reaction>
</comment>
<dbReference type="InterPro" id="IPR004488">
    <property type="entry name" value="Mg/Co-transport_prot_CorA"/>
</dbReference>
<evidence type="ECO:0000256" key="1">
    <source>
        <dbReference type="ARBA" id="ARBA00004651"/>
    </source>
</evidence>
<dbReference type="PANTHER" id="PTHR46494:SF1">
    <property type="entry name" value="CORA FAMILY METAL ION TRANSPORTER (EUROFUNG)"/>
    <property type="match status" value="1"/>
</dbReference>
<evidence type="ECO:0000256" key="4">
    <source>
        <dbReference type="ARBA" id="ARBA00022475"/>
    </source>
</evidence>
<keyword evidence="5 12" id="KW-0812">Transmembrane</keyword>